<accession>A0AAE1VRF3</accession>
<gene>
    <name evidence="1" type="ORF">RND71_009669</name>
</gene>
<sequence>MKEAKSTLQGKQPPVKIPLDTATPLRRLLKLESIFHEAMGKAEAAGNKDCPVKIKRVAPPICVLNAQTLDKRRLGSRA</sequence>
<keyword evidence="2" id="KW-1185">Reference proteome</keyword>
<dbReference type="InterPro" id="IPR024055">
    <property type="entry name" value="TIF2_asu_C"/>
</dbReference>
<evidence type="ECO:0000313" key="2">
    <source>
        <dbReference type="Proteomes" id="UP001291623"/>
    </source>
</evidence>
<organism evidence="1 2">
    <name type="scientific">Anisodus tanguticus</name>
    <dbReference type="NCBI Taxonomy" id="243964"/>
    <lineage>
        <taxon>Eukaryota</taxon>
        <taxon>Viridiplantae</taxon>
        <taxon>Streptophyta</taxon>
        <taxon>Embryophyta</taxon>
        <taxon>Tracheophyta</taxon>
        <taxon>Spermatophyta</taxon>
        <taxon>Magnoliopsida</taxon>
        <taxon>eudicotyledons</taxon>
        <taxon>Gunneridae</taxon>
        <taxon>Pentapetalae</taxon>
        <taxon>asterids</taxon>
        <taxon>lamiids</taxon>
        <taxon>Solanales</taxon>
        <taxon>Solanaceae</taxon>
        <taxon>Solanoideae</taxon>
        <taxon>Hyoscyameae</taxon>
        <taxon>Anisodus</taxon>
    </lineage>
</organism>
<dbReference type="SUPFAM" id="SSF110993">
    <property type="entry name" value="eIF-2-alpha, C-terminal domain"/>
    <property type="match status" value="1"/>
</dbReference>
<name>A0AAE1VRF3_9SOLA</name>
<dbReference type="EMBL" id="JAVYJV010000005">
    <property type="protein sequence ID" value="KAK4370194.1"/>
    <property type="molecule type" value="Genomic_DNA"/>
</dbReference>
<dbReference type="Proteomes" id="UP001291623">
    <property type="component" value="Unassembled WGS sequence"/>
</dbReference>
<comment type="caution">
    <text evidence="1">The sequence shown here is derived from an EMBL/GenBank/DDBJ whole genome shotgun (WGS) entry which is preliminary data.</text>
</comment>
<reference evidence="1" key="1">
    <citation type="submission" date="2023-12" db="EMBL/GenBank/DDBJ databases">
        <title>Genome assembly of Anisodus tanguticus.</title>
        <authorList>
            <person name="Wang Y.-J."/>
        </authorList>
    </citation>
    <scope>NUCLEOTIDE SEQUENCE</scope>
    <source>
        <strain evidence="1">KB-2021</strain>
        <tissue evidence="1">Leaf</tissue>
    </source>
</reference>
<protein>
    <submittedName>
        <fullName evidence="1">Uncharacterized protein</fullName>
    </submittedName>
</protein>
<dbReference type="AlphaFoldDB" id="A0AAE1VRF3"/>
<proteinExistence type="predicted"/>
<evidence type="ECO:0000313" key="1">
    <source>
        <dbReference type="EMBL" id="KAK4370194.1"/>
    </source>
</evidence>